<protein>
    <submittedName>
        <fullName evidence="1">Uncharacterized protein</fullName>
    </submittedName>
</protein>
<evidence type="ECO:0000313" key="2">
    <source>
        <dbReference type="Proteomes" id="UP001164929"/>
    </source>
</evidence>
<evidence type="ECO:0000313" key="1">
    <source>
        <dbReference type="EMBL" id="KAJ6983697.1"/>
    </source>
</evidence>
<dbReference type="EMBL" id="JAQIZT010000010">
    <property type="protein sequence ID" value="KAJ6983697.1"/>
    <property type="molecule type" value="Genomic_DNA"/>
</dbReference>
<organism evidence="1 2">
    <name type="scientific">Populus alba x Populus x berolinensis</name>
    <dbReference type="NCBI Taxonomy" id="444605"/>
    <lineage>
        <taxon>Eukaryota</taxon>
        <taxon>Viridiplantae</taxon>
        <taxon>Streptophyta</taxon>
        <taxon>Embryophyta</taxon>
        <taxon>Tracheophyta</taxon>
        <taxon>Spermatophyta</taxon>
        <taxon>Magnoliopsida</taxon>
        <taxon>eudicotyledons</taxon>
        <taxon>Gunneridae</taxon>
        <taxon>Pentapetalae</taxon>
        <taxon>rosids</taxon>
        <taxon>fabids</taxon>
        <taxon>Malpighiales</taxon>
        <taxon>Salicaceae</taxon>
        <taxon>Saliceae</taxon>
        <taxon>Populus</taxon>
    </lineage>
</organism>
<proteinExistence type="predicted"/>
<gene>
    <name evidence="1" type="ORF">NC653_026493</name>
</gene>
<keyword evidence="2" id="KW-1185">Reference proteome</keyword>
<reference evidence="1" key="1">
    <citation type="journal article" date="2023" name="Mol. Ecol. Resour.">
        <title>Chromosome-level genome assembly of a triploid poplar Populus alba 'Berolinensis'.</title>
        <authorList>
            <person name="Chen S."/>
            <person name="Yu Y."/>
            <person name="Wang X."/>
            <person name="Wang S."/>
            <person name="Zhang T."/>
            <person name="Zhou Y."/>
            <person name="He R."/>
            <person name="Meng N."/>
            <person name="Wang Y."/>
            <person name="Liu W."/>
            <person name="Liu Z."/>
            <person name="Liu J."/>
            <person name="Guo Q."/>
            <person name="Huang H."/>
            <person name="Sederoff R.R."/>
            <person name="Wang G."/>
            <person name="Qu G."/>
            <person name="Chen S."/>
        </authorList>
    </citation>
    <scope>NUCLEOTIDE SEQUENCE</scope>
    <source>
        <strain evidence="1">SC-2020</strain>
    </source>
</reference>
<comment type="caution">
    <text evidence="1">The sequence shown here is derived from an EMBL/GenBank/DDBJ whole genome shotgun (WGS) entry which is preliminary data.</text>
</comment>
<accession>A0AAD6ME85</accession>
<dbReference type="AlphaFoldDB" id="A0AAD6ME85"/>
<dbReference type="PROSITE" id="PS51257">
    <property type="entry name" value="PROKAR_LIPOPROTEIN"/>
    <property type="match status" value="1"/>
</dbReference>
<name>A0AAD6ME85_9ROSI</name>
<sequence>MPGEFPRGRGLPGHIFVQACFPFGLP</sequence>
<dbReference type="Proteomes" id="UP001164929">
    <property type="component" value="Chromosome 10"/>
</dbReference>